<dbReference type="InterPro" id="IPR015292">
    <property type="entry name" value="Tscrpt_reg_YbiH_C"/>
</dbReference>
<dbReference type="Gene3D" id="1.10.10.60">
    <property type="entry name" value="Homeodomain-like"/>
    <property type="match status" value="1"/>
</dbReference>
<dbReference type="InterPro" id="IPR009057">
    <property type="entry name" value="Homeodomain-like_sf"/>
</dbReference>
<dbReference type="PANTHER" id="PTHR30055">
    <property type="entry name" value="HTH-TYPE TRANSCRIPTIONAL REGULATOR RUTR"/>
    <property type="match status" value="1"/>
</dbReference>
<organism evidence="4 5">
    <name type="scientific">Sediminicurvatus halobius</name>
    <dbReference type="NCBI Taxonomy" id="2182432"/>
    <lineage>
        <taxon>Bacteria</taxon>
        <taxon>Pseudomonadati</taxon>
        <taxon>Pseudomonadota</taxon>
        <taxon>Gammaproteobacteria</taxon>
        <taxon>Chromatiales</taxon>
        <taxon>Ectothiorhodospiraceae</taxon>
        <taxon>Sediminicurvatus</taxon>
    </lineage>
</organism>
<sequence>MSTESTLPPRGDVTREALIATAMQAFARDGFDAASTRAIARDAGVNQALIGYHFGGKRGLYLACFEHIVERVRRRIAPALRRIDEQLNERPADAAGRCEAALEALFGLTDAFADVMISGESAAWAQLILREQQAPTDAFRVVLEGFMEPVLRCLTRLIAMARGEREAEAHRLRAITVVGQVLVFRTCRAGMLHHLGWDDVGASEAAIVRRHIRATVGAVALG</sequence>
<dbReference type="GO" id="GO:0003700">
    <property type="term" value="F:DNA-binding transcription factor activity"/>
    <property type="evidence" value="ECO:0007669"/>
    <property type="project" value="TreeGrafter"/>
</dbReference>
<dbReference type="AlphaFoldDB" id="A0A2U2N3H0"/>
<evidence type="ECO:0000313" key="4">
    <source>
        <dbReference type="EMBL" id="PWG63519.1"/>
    </source>
</evidence>
<evidence type="ECO:0000259" key="3">
    <source>
        <dbReference type="PROSITE" id="PS50977"/>
    </source>
</evidence>
<gene>
    <name evidence="4" type="ORF">DEM34_08115</name>
</gene>
<dbReference type="EMBL" id="QFFI01000010">
    <property type="protein sequence ID" value="PWG63519.1"/>
    <property type="molecule type" value="Genomic_DNA"/>
</dbReference>
<dbReference type="Proteomes" id="UP000245474">
    <property type="component" value="Unassembled WGS sequence"/>
</dbReference>
<dbReference type="InterPro" id="IPR036271">
    <property type="entry name" value="Tet_transcr_reg_TetR-rel_C_sf"/>
</dbReference>
<evidence type="ECO:0000313" key="5">
    <source>
        <dbReference type="Proteomes" id="UP000245474"/>
    </source>
</evidence>
<dbReference type="PANTHER" id="PTHR30055:SF235">
    <property type="entry name" value="TRANSCRIPTIONAL REGULATORY PROTEIN"/>
    <property type="match status" value="1"/>
</dbReference>
<dbReference type="Gene3D" id="1.10.357.10">
    <property type="entry name" value="Tetracycline Repressor, domain 2"/>
    <property type="match status" value="1"/>
</dbReference>
<dbReference type="InterPro" id="IPR050109">
    <property type="entry name" value="HTH-type_TetR-like_transc_reg"/>
</dbReference>
<feature type="DNA-binding region" description="H-T-H motif" evidence="2">
    <location>
        <begin position="35"/>
        <end position="54"/>
    </location>
</feature>
<dbReference type="OrthoDB" id="5816932at2"/>
<evidence type="ECO:0000256" key="2">
    <source>
        <dbReference type="PROSITE-ProRule" id="PRU00335"/>
    </source>
</evidence>
<dbReference type="Pfam" id="PF00440">
    <property type="entry name" value="TetR_N"/>
    <property type="match status" value="1"/>
</dbReference>
<keyword evidence="1 2" id="KW-0238">DNA-binding</keyword>
<reference evidence="4 5" key="1">
    <citation type="submission" date="2018-05" db="EMBL/GenBank/DDBJ databases">
        <title>Spiribacter halobius sp. nov., a moderately halophilic bacterium isolated from marine solar saltern.</title>
        <authorList>
            <person name="Zheng W.-S."/>
            <person name="Lu D.-C."/>
            <person name="Du Z.-J."/>
        </authorList>
    </citation>
    <scope>NUCLEOTIDE SEQUENCE [LARGE SCALE GENOMIC DNA]</scope>
    <source>
        <strain evidence="4 5">E85</strain>
    </source>
</reference>
<accession>A0A2U2N3H0</accession>
<dbReference type="PRINTS" id="PR00455">
    <property type="entry name" value="HTHTETR"/>
</dbReference>
<dbReference type="Pfam" id="PF09209">
    <property type="entry name" value="CecR_C"/>
    <property type="match status" value="1"/>
</dbReference>
<dbReference type="PROSITE" id="PS50977">
    <property type="entry name" value="HTH_TETR_2"/>
    <property type="match status" value="1"/>
</dbReference>
<name>A0A2U2N3H0_9GAMM</name>
<proteinExistence type="predicted"/>
<keyword evidence="5" id="KW-1185">Reference proteome</keyword>
<dbReference type="InterPro" id="IPR001647">
    <property type="entry name" value="HTH_TetR"/>
</dbReference>
<protein>
    <submittedName>
        <fullName evidence="4">DUF1956 domain-containing protein</fullName>
    </submittedName>
</protein>
<evidence type="ECO:0000256" key="1">
    <source>
        <dbReference type="ARBA" id="ARBA00023125"/>
    </source>
</evidence>
<comment type="caution">
    <text evidence="4">The sequence shown here is derived from an EMBL/GenBank/DDBJ whole genome shotgun (WGS) entry which is preliminary data.</text>
</comment>
<dbReference type="SUPFAM" id="SSF48498">
    <property type="entry name" value="Tetracyclin repressor-like, C-terminal domain"/>
    <property type="match status" value="1"/>
</dbReference>
<feature type="domain" description="HTH tetR-type" evidence="3">
    <location>
        <begin position="12"/>
        <end position="72"/>
    </location>
</feature>
<dbReference type="GO" id="GO:0000976">
    <property type="term" value="F:transcription cis-regulatory region binding"/>
    <property type="evidence" value="ECO:0007669"/>
    <property type="project" value="TreeGrafter"/>
</dbReference>
<dbReference type="SUPFAM" id="SSF46689">
    <property type="entry name" value="Homeodomain-like"/>
    <property type="match status" value="1"/>
</dbReference>
<dbReference type="RefSeq" id="WP_109678073.1">
    <property type="nucleotide sequence ID" value="NZ_CP086615.1"/>
</dbReference>